<organism evidence="3">
    <name type="scientific">Rodentolepis nana</name>
    <name type="common">Dwarf tapeworm</name>
    <name type="synonym">Hymenolepis nana</name>
    <dbReference type="NCBI Taxonomy" id="102285"/>
    <lineage>
        <taxon>Eukaryota</taxon>
        <taxon>Metazoa</taxon>
        <taxon>Spiralia</taxon>
        <taxon>Lophotrochozoa</taxon>
        <taxon>Platyhelminthes</taxon>
        <taxon>Cestoda</taxon>
        <taxon>Eucestoda</taxon>
        <taxon>Cyclophyllidea</taxon>
        <taxon>Hymenolepididae</taxon>
        <taxon>Rodentolepis</taxon>
    </lineage>
</organism>
<evidence type="ECO:0000313" key="2">
    <source>
        <dbReference type="Proteomes" id="UP000278807"/>
    </source>
</evidence>
<evidence type="ECO:0000313" key="3">
    <source>
        <dbReference type="WBParaSite" id="HNAJ_0000647801-mRNA-1"/>
    </source>
</evidence>
<gene>
    <name evidence="1" type="ORF">HNAJ_LOCUS6474</name>
</gene>
<dbReference type="PANTHER" id="PTHR47020:SF1">
    <property type="entry name" value="HILLARIN"/>
    <property type="match status" value="1"/>
</dbReference>
<reference evidence="3" key="1">
    <citation type="submission" date="2017-02" db="UniProtKB">
        <authorList>
            <consortium name="WormBaseParasite"/>
        </authorList>
    </citation>
    <scope>IDENTIFICATION</scope>
</reference>
<evidence type="ECO:0000313" key="1">
    <source>
        <dbReference type="EMBL" id="VDO02334.1"/>
    </source>
</evidence>
<reference evidence="1 2" key="2">
    <citation type="submission" date="2018-11" db="EMBL/GenBank/DDBJ databases">
        <authorList>
            <consortium name="Pathogen Informatics"/>
        </authorList>
    </citation>
    <scope>NUCLEOTIDE SEQUENCE [LARGE SCALE GENOMIC DNA]</scope>
</reference>
<accession>A0A0R3THD7</accession>
<dbReference type="InterPro" id="IPR053041">
    <property type="entry name" value="Transglut-like_Superfamily_Mod"/>
</dbReference>
<protein>
    <submittedName>
        <fullName evidence="3">EH domain-containing protein</fullName>
    </submittedName>
</protein>
<dbReference type="STRING" id="102285.A0A0R3THD7"/>
<sequence length="131" mass="15123">MAVSYQEQNSFNQLIWQLIYARNITSDLERVRAIFLWLCTKDLHQMNFDNVTPGSPEEILMGIRTGKSTYAQIFQTLCRGSNTPKVTKYKRSGSDVTHISRDPFGGMRLENFSFNNDDLLLESTIAEYLLF</sequence>
<dbReference type="AlphaFoldDB" id="A0A0R3THD7"/>
<dbReference type="EMBL" id="UZAE01007170">
    <property type="protein sequence ID" value="VDO02334.1"/>
    <property type="molecule type" value="Genomic_DNA"/>
</dbReference>
<proteinExistence type="predicted"/>
<dbReference type="Proteomes" id="UP000278807">
    <property type="component" value="Unassembled WGS sequence"/>
</dbReference>
<keyword evidence="2" id="KW-1185">Reference proteome</keyword>
<name>A0A0R3THD7_RODNA</name>
<dbReference type="OrthoDB" id="6129702at2759"/>
<dbReference type="WBParaSite" id="HNAJ_0000647801-mRNA-1">
    <property type="protein sequence ID" value="HNAJ_0000647801-mRNA-1"/>
    <property type="gene ID" value="HNAJ_0000647801"/>
</dbReference>
<dbReference type="PANTHER" id="PTHR47020">
    <property type="entry name" value="HILLARIN"/>
    <property type="match status" value="1"/>
</dbReference>